<dbReference type="RefSeq" id="WP_310950415.1">
    <property type="nucleotide sequence ID" value="NZ_JAVLUS010000007.1"/>
</dbReference>
<evidence type="ECO:0000256" key="1">
    <source>
        <dbReference type="ARBA" id="ARBA00004651"/>
    </source>
</evidence>
<keyword evidence="6 7" id="KW-0472">Membrane</keyword>
<keyword evidence="4 7" id="KW-0812">Transmembrane</keyword>
<comment type="subcellular location">
    <subcellularLocation>
        <location evidence="1">Cell membrane</location>
        <topology evidence="1">Multi-pass membrane protein</topology>
    </subcellularLocation>
</comment>
<proteinExistence type="inferred from homology"/>
<feature type="domain" description="Membrane transport protein MMPL" evidence="8">
    <location>
        <begin position="1"/>
        <end position="101"/>
    </location>
</feature>
<dbReference type="EMBL" id="JAVLUS010000007">
    <property type="protein sequence ID" value="MDS1114231.1"/>
    <property type="molecule type" value="Genomic_DNA"/>
</dbReference>
<feature type="transmembrane region" description="Helical" evidence="7">
    <location>
        <begin position="65"/>
        <end position="91"/>
    </location>
</feature>
<evidence type="ECO:0000256" key="2">
    <source>
        <dbReference type="ARBA" id="ARBA00010157"/>
    </source>
</evidence>
<protein>
    <submittedName>
        <fullName evidence="9">MMPL family transporter</fullName>
    </submittedName>
</protein>
<dbReference type="Gene3D" id="1.20.1640.10">
    <property type="entry name" value="Multidrug efflux transporter AcrB transmembrane domain"/>
    <property type="match status" value="1"/>
</dbReference>
<comment type="caution">
    <text evidence="9">The sequence shown here is derived from an EMBL/GenBank/DDBJ whole genome shotgun (WGS) entry which is preliminary data.</text>
</comment>
<sequence>MAIGTDYNILIASRLREEFRQGRTPRDAAFRAVRHDVATVAVAGTILALTFASLMLTGLDNLAELGAGVAIGVLIASLAVAPMVVPSLSILGGCRFWWPTRPAADQTTSAEP</sequence>
<evidence type="ECO:0000256" key="6">
    <source>
        <dbReference type="ARBA" id="ARBA00023136"/>
    </source>
</evidence>
<evidence type="ECO:0000313" key="9">
    <source>
        <dbReference type="EMBL" id="MDS1114231.1"/>
    </source>
</evidence>
<dbReference type="PANTHER" id="PTHR33406">
    <property type="entry name" value="MEMBRANE PROTEIN MJ1562-RELATED"/>
    <property type="match status" value="1"/>
</dbReference>
<evidence type="ECO:0000259" key="8">
    <source>
        <dbReference type="Pfam" id="PF03176"/>
    </source>
</evidence>
<keyword evidence="10" id="KW-1185">Reference proteome</keyword>
<dbReference type="InterPro" id="IPR004869">
    <property type="entry name" value="MMPL_dom"/>
</dbReference>
<dbReference type="Pfam" id="PF03176">
    <property type="entry name" value="MMPL"/>
    <property type="match status" value="1"/>
</dbReference>
<keyword evidence="3" id="KW-1003">Cell membrane</keyword>
<evidence type="ECO:0000256" key="4">
    <source>
        <dbReference type="ARBA" id="ARBA00022692"/>
    </source>
</evidence>
<name>A0ABU2GRZ5_9ACTN</name>
<feature type="transmembrane region" description="Helical" evidence="7">
    <location>
        <begin position="37"/>
        <end position="59"/>
    </location>
</feature>
<keyword evidence="5 7" id="KW-1133">Transmembrane helix</keyword>
<dbReference type="SUPFAM" id="SSF82866">
    <property type="entry name" value="Multidrug efflux transporter AcrB transmembrane domain"/>
    <property type="match status" value="1"/>
</dbReference>
<dbReference type="PANTHER" id="PTHR33406:SF6">
    <property type="entry name" value="MEMBRANE PROTEIN YDGH-RELATED"/>
    <property type="match status" value="1"/>
</dbReference>
<evidence type="ECO:0000313" key="10">
    <source>
        <dbReference type="Proteomes" id="UP001265083"/>
    </source>
</evidence>
<organism evidence="9 10">
    <name type="scientific">Gordonia westfalica</name>
    <dbReference type="NCBI Taxonomy" id="158898"/>
    <lineage>
        <taxon>Bacteria</taxon>
        <taxon>Bacillati</taxon>
        <taxon>Actinomycetota</taxon>
        <taxon>Actinomycetes</taxon>
        <taxon>Mycobacteriales</taxon>
        <taxon>Gordoniaceae</taxon>
        <taxon>Gordonia</taxon>
    </lineage>
</organism>
<dbReference type="Proteomes" id="UP001265083">
    <property type="component" value="Unassembled WGS sequence"/>
</dbReference>
<evidence type="ECO:0000256" key="5">
    <source>
        <dbReference type="ARBA" id="ARBA00022989"/>
    </source>
</evidence>
<evidence type="ECO:0000256" key="3">
    <source>
        <dbReference type="ARBA" id="ARBA00022475"/>
    </source>
</evidence>
<dbReference type="InterPro" id="IPR050545">
    <property type="entry name" value="Mycobact_MmpL"/>
</dbReference>
<gene>
    <name evidence="9" type="ORF">RD149_10650</name>
</gene>
<comment type="similarity">
    <text evidence="2">Belongs to the resistance-nodulation-cell division (RND) (TC 2.A.6) family. MmpL subfamily.</text>
</comment>
<accession>A0ABU2GRZ5</accession>
<evidence type="ECO:0000256" key="7">
    <source>
        <dbReference type="SAM" id="Phobius"/>
    </source>
</evidence>
<reference evidence="9 10" key="1">
    <citation type="submission" date="2023-08" db="EMBL/GenBank/DDBJ databases">
        <title>Bioegradation of LLDPE and BLDPE plastic by marine bacteria from coast plastic debris.</title>
        <authorList>
            <person name="Rong Z."/>
        </authorList>
    </citation>
    <scope>NUCLEOTIDE SEQUENCE [LARGE SCALE GENOMIC DNA]</scope>
    <source>
        <strain evidence="9 10">Z-2</strain>
    </source>
</reference>